<feature type="domain" description="Methyltransferase" evidence="1">
    <location>
        <begin position="67"/>
        <end position="160"/>
    </location>
</feature>
<dbReference type="Proteomes" id="UP000285301">
    <property type="component" value="Unassembled WGS sequence"/>
</dbReference>
<sequence length="226" mass="25696">MNEITFESVKDFIYNTLIADKPLEEQMKLYQSVADQYQEICDASVYNYPEIVATEFLYFNLPRDSRILDVGAGTGLLERLLYKSGFTNIDALDGCEEMLQKAKESNSNYKNYIIARVVKDEPLPVEQNTYDVALMSGSASPAHIDVDAYPQIIRVVKPGGIIGWIIETEEIFAKVNSKYQNGAYKKSLQRFVLQNLLTPIEGFNPKPVENSLFYNVPAEVYFFKVV</sequence>
<evidence type="ECO:0000313" key="2">
    <source>
        <dbReference type="EMBL" id="RWS00781.1"/>
    </source>
</evidence>
<dbReference type="SUPFAM" id="SSF53335">
    <property type="entry name" value="S-adenosyl-L-methionine-dependent methyltransferases"/>
    <property type="match status" value="1"/>
</dbReference>
<dbReference type="InterPro" id="IPR041698">
    <property type="entry name" value="Methyltransf_25"/>
</dbReference>
<dbReference type="AlphaFoldDB" id="A0A443QCN9"/>
<dbReference type="GO" id="GO:0032259">
    <property type="term" value="P:methylation"/>
    <property type="evidence" value="ECO:0007669"/>
    <property type="project" value="UniProtKB-KW"/>
</dbReference>
<keyword evidence="3" id="KW-1185">Reference proteome</keyword>
<reference evidence="2 3" key="1">
    <citation type="journal article" date="2018" name="Gigascience">
        <title>Genomes of trombidid mites reveal novel predicted allergens and laterally-transferred genes associated with secondary metabolism.</title>
        <authorList>
            <person name="Dong X."/>
            <person name="Chaisiri K."/>
            <person name="Xia D."/>
            <person name="Armstrong S.D."/>
            <person name="Fang Y."/>
            <person name="Donnelly M.J."/>
            <person name="Kadowaki T."/>
            <person name="McGarry J.W."/>
            <person name="Darby A.C."/>
            <person name="Makepeace B.L."/>
        </authorList>
    </citation>
    <scope>NUCLEOTIDE SEQUENCE [LARGE SCALE GENOMIC DNA]</scope>
    <source>
        <strain evidence="2">UoL-WK</strain>
    </source>
</reference>
<dbReference type="STRING" id="1965070.A0A443QCN9"/>
<keyword evidence="2" id="KW-0808">Transferase</keyword>
<dbReference type="Pfam" id="PF13649">
    <property type="entry name" value="Methyltransf_25"/>
    <property type="match status" value="1"/>
</dbReference>
<dbReference type="OrthoDB" id="10039245at2759"/>
<dbReference type="GO" id="GO:0008168">
    <property type="term" value="F:methyltransferase activity"/>
    <property type="evidence" value="ECO:0007669"/>
    <property type="project" value="UniProtKB-KW"/>
</dbReference>
<accession>A0A443QCN9</accession>
<dbReference type="PANTHER" id="PTHR43591">
    <property type="entry name" value="METHYLTRANSFERASE"/>
    <property type="match status" value="1"/>
</dbReference>
<gene>
    <name evidence="2" type="ORF">B4U79_14099</name>
</gene>
<dbReference type="PANTHER" id="PTHR43591:SF101">
    <property type="entry name" value="METHYLTRANSFERASE-LIKE PROTEIN 27"/>
    <property type="match status" value="1"/>
</dbReference>
<dbReference type="InterPro" id="IPR029063">
    <property type="entry name" value="SAM-dependent_MTases_sf"/>
</dbReference>
<dbReference type="Gene3D" id="3.40.50.150">
    <property type="entry name" value="Vaccinia Virus protein VP39"/>
    <property type="match status" value="1"/>
</dbReference>
<comment type="caution">
    <text evidence="2">The sequence shown here is derived from an EMBL/GenBank/DDBJ whole genome shotgun (WGS) entry which is preliminary data.</text>
</comment>
<name>A0A443QCN9_9ACAR</name>
<keyword evidence="2" id="KW-0489">Methyltransferase</keyword>
<proteinExistence type="predicted"/>
<evidence type="ECO:0000259" key="1">
    <source>
        <dbReference type="Pfam" id="PF13649"/>
    </source>
</evidence>
<organism evidence="2 3">
    <name type="scientific">Dinothrombium tinctorium</name>
    <dbReference type="NCBI Taxonomy" id="1965070"/>
    <lineage>
        <taxon>Eukaryota</taxon>
        <taxon>Metazoa</taxon>
        <taxon>Ecdysozoa</taxon>
        <taxon>Arthropoda</taxon>
        <taxon>Chelicerata</taxon>
        <taxon>Arachnida</taxon>
        <taxon>Acari</taxon>
        <taxon>Acariformes</taxon>
        <taxon>Trombidiformes</taxon>
        <taxon>Prostigmata</taxon>
        <taxon>Anystina</taxon>
        <taxon>Parasitengona</taxon>
        <taxon>Trombidioidea</taxon>
        <taxon>Trombidiidae</taxon>
        <taxon>Dinothrombium</taxon>
    </lineage>
</organism>
<dbReference type="EMBL" id="NCKU01010514">
    <property type="protein sequence ID" value="RWS00781.1"/>
    <property type="molecule type" value="Genomic_DNA"/>
</dbReference>
<dbReference type="CDD" id="cd02440">
    <property type="entry name" value="AdoMet_MTases"/>
    <property type="match status" value="1"/>
</dbReference>
<protein>
    <submittedName>
        <fullName evidence="2">Malonyl-[acyl-carrier protein] O-methyltransferase-like protein</fullName>
    </submittedName>
</protein>
<evidence type="ECO:0000313" key="3">
    <source>
        <dbReference type="Proteomes" id="UP000285301"/>
    </source>
</evidence>